<comment type="caution">
    <text evidence="2">The sequence shown here is derived from an EMBL/GenBank/DDBJ whole genome shotgun (WGS) entry which is preliminary data.</text>
</comment>
<protein>
    <recommendedName>
        <fullName evidence="1">Phage neck terminator protein gp12-like domain-containing protein</fullName>
    </recommendedName>
</protein>
<proteinExistence type="predicted"/>
<name>A0A7Y1QC48_9PSED</name>
<organism evidence="2 3">
    <name type="scientific">Pseudomonas lactis</name>
    <dbReference type="NCBI Taxonomy" id="1615674"/>
    <lineage>
        <taxon>Bacteria</taxon>
        <taxon>Pseudomonadati</taxon>
        <taxon>Pseudomonadota</taxon>
        <taxon>Gammaproteobacteria</taxon>
        <taxon>Pseudomonadales</taxon>
        <taxon>Pseudomonadaceae</taxon>
        <taxon>Pseudomonas</taxon>
    </lineage>
</organism>
<evidence type="ECO:0000313" key="2">
    <source>
        <dbReference type="EMBL" id="NNA76591.1"/>
    </source>
</evidence>
<dbReference type="AlphaFoldDB" id="A0A7Y1QC48"/>
<feature type="domain" description="Phage neck terminator protein gp12-like" evidence="1">
    <location>
        <begin position="9"/>
        <end position="167"/>
    </location>
</feature>
<dbReference type="Pfam" id="PF23961">
    <property type="entry name" value="Phage_tail_terminator_9"/>
    <property type="match status" value="1"/>
</dbReference>
<reference evidence="2 3" key="1">
    <citation type="journal article" date="2020" name="Front. Microbiol.">
        <title>Genetic Organization of the aprX-lipA2 Operon Affects the Proteolytic Potential of Pseudomonas Species in Milk.</title>
        <authorList>
            <person name="Maier C."/>
            <person name="Huptas C."/>
            <person name="von Neubeck M."/>
            <person name="Scherer S."/>
            <person name="Wenning M."/>
            <person name="Lucking G."/>
        </authorList>
    </citation>
    <scope>NUCLEOTIDE SEQUENCE [LARGE SCALE GENOMIC DNA]</scope>
    <source>
        <strain evidence="2 3">WS 5405</strain>
    </source>
</reference>
<dbReference type="InterPro" id="IPR057087">
    <property type="entry name" value="Gp12-like"/>
</dbReference>
<accession>A0A7Y1QC48</accession>
<dbReference type="EMBL" id="JAAQYH010000019">
    <property type="protein sequence ID" value="NNA76591.1"/>
    <property type="molecule type" value="Genomic_DNA"/>
</dbReference>
<evidence type="ECO:0000259" key="1">
    <source>
        <dbReference type="Pfam" id="PF23961"/>
    </source>
</evidence>
<evidence type="ECO:0000313" key="3">
    <source>
        <dbReference type="Proteomes" id="UP000535954"/>
    </source>
</evidence>
<dbReference type="NCBIfam" id="NF047498">
    <property type="entry name" value="LIC_12616_fam"/>
    <property type="match status" value="1"/>
</dbReference>
<dbReference type="Proteomes" id="UP000535954">
    <property type="component" value="Unassembled WGS sequence"/>
</dbReference>
<gene>
    <name evidence="2" type="ORF">HBO13_28550</name>
</gene>
<dbReference type="RefSeq" id="WP_169900456.1">
    <property type="nucleotide sequence ID" value="NZ_JAAQYH010000019.1"/>
</dbReference>
<sequence>MPMLDSKALSKAVCRIVVAVTGLPADKVILADNNTAAPSGSYCAVRLQNPEQFGQALNSQTNVPAQDDPQYEDIIAKVATQFTLGFSINFYRAGAVMYAAALCEANKREPVKAILRAAKLGWSRVSPINNLTGLYQAAMEERSQLTLYLYGESIAEDRVQRIYRAGFSVETEQSGAIAQGEVNGLSG</sequence>